<dbReference type="GO" id="GO:0006352">
    <property type="term" value="P:DNA-templated transcription initiation"/>
    <property type="evidence" value="ECO:0007669"/>
    <property type="project" value="InterPro"/>
</dbReference>
<reference evidence="7 8" key="1">
    <citation type="journal article" date="2015" name="Stand. Genomic Sci.">
        <title>Genomic Encyclopedia of Bacterial and Archaeal Type Strains, Phase III: the genomes of soil and plant-associated and newly described type strains.</title>
        <authorList>
            <person name="Whitman W.B."/>
            <person name="Woyke T."/>
            <person name="Klenk H.P."/>
            <person name="Zhou Y."/>
            <person name="Lilburn T.G."/>
            <person name="Beck B.J."/>
            <person name="De Vos P."/>
            <person name="Vandamme P."/>
            <person name="Eisen J.A."/>
            <person name="Garrity G."/>
            <person name="Hugenholtz P."/>
            <person name="Kyrpides N.C."/>
        </authorList>
    </citation>
    <scope>NUCLEOTIDE SEQUENCE [LARGE SCALE GENOMIC DNA]</scope>
    <source>
        <strain evidence="7 8">ASC-9842</strain>
    </source>
</reference>
<evidence type="ECO:0000256" key="2">
    <source>
        <dbReference type="ARBA" id="ARBA00023015"/>
    </source>
</evidence>
<dbReference type="Proteomes" id="UP000291078">
    <property type="component" value="Unassembled WGS sequence"/>
</dbReference>
<keyword evidence="3" id="KW-0731">Sigma factor</keyword>
<keyword evidence="8" id="KW-1185">Reference proteome</keyword>
<dbReference type="GO" id="GO:0003677">
    <property type="term" value="F:DNA binding"/>
    <property type="evidence" value="ECO:0007669"/>
    <property type="project" value="InterPro"/>
</dbReference>
<dbReference type="EMBL" id="SGXM01000006">
    <property type="protein sequence ID" value="RZT35519.1"/>
    <property type="molecule type" value="Genomic_DNA"/>
</dbReference>
<keyword evidence="4" id="KW-0804">Transcription</keyword>
<evidence type="ECO:0000313" key="7">
    <source>
        <dbReference type="EMBL" id="RZT35519.1"/>
    </source>
</evidence>
<feature type="domain" description="RNA polymerase sigma factor 70 region 4 type 2" evidence="6">
    <location>
        <begin position="115"/>
        <end position="166"/>
    </location>
</feature>
<organism evidence="7 8">
    <name type="scientific">Cupriavidus agavae</name>
    <dbReference type="NCBI Taxonomy" id="1001822"/>
    <lineage>
        <taxon>Bacteria</taxon>
        <taxon>Pseudomonadati</taxon>
        <taxon>Pseudomonadota</taxon>
        <taxon>Betaproteobacteria</taxon>
        <taxon>Burkholderiales</taxon>
        <taxon>Burkholderiaceae</taxon>
        <taxon>Cupriavidus</taxon>
    </lineage>
</organism>
<dbReference type="InterPro" id="IPR013325">
    <property type="entry name" value="RNA_pol_sigma_r2"/>
</dbReference>
<proteinExistence type="inferred from homology"/>
<dbReference type="AlphaFoldDB" id="A0A4V2FG47"/>
<dbReference type="RefSeq" id="WP_130392913.1">
    <property type="nucleotide sequence ID" value="NZ_SGXM01000006.1"/>
</dbReference>
<evidence type="ECO:0000259" key="6">
    <source>
        <dbReference type="Pfam" id="PF08281"/>
    </source>
</evidence>
<dbReference type="InterPro" id="IPR039425">
    <property type="entry name" value="RNA_pol_sigma-70-like"/>
</dbReference>
<sequence>MSSSDLAQHQEVEALYSGHHGWLHRWLQGKLGCAHHAADVAQDTFVRIISSRDALLGIDQPRAYLTTIAKRLLIDRSRRQLVEQAYLAEIALVADTLPGYPSPEEIAMAVQALAQIADALEGAPARVREAFLRHYLDDQTQAAIAVEMGVSKRMVQKYLVQALLHCQARCAALADHPL</sequence>
<dbReference type="GO" id="GO:0016987">
    <property type="term" value="F:sigma factor activity"/>
    <property type="evidence" value="ECO:0007669"/>
    <property type="project" value="UniProtKB-KW"/>
</dbReference>
<dbReference type="PANTHER" id="PTHR43133">
    <property type="entry name" value="RNA POLYMERASE ECF-TYPE SIGMA FACTO"/>
    <property type="match status" value="1"/>
</dbReference>
<dbReference type="NCBIfam" id="TIGR02937">
    <property type="entry name" value="sigma70-ECF"/>
    <property type="match status" value="1"/>
</dbReference>
<dbReference type="InterPro" id="IPR014284">
    <property type="entry name" value="RNA_pol_sigma-70_dom"/>
</dbReference>
<protein>
    <submittedName>
        <fullName evidence="7">RNA polymerase sigma-70 factor (ECF subfamily)</fullName>
    </submittedName>
</protein>
<dbReference type="Pfam" id="PF08281">
    <property type="entry name" value="Sigma70_r4_2"/>
    <property type="match status" value="1"/>
</dbReference>
<dbReference type="SUPFAM" id="SSF88946">
    <property type="entry name" value="Sigma2 domain of RNA polymerase sigma factors"/>
    <property type="match status" value="1"/>
</dbReference>
<evidence type="ECO:0000313" key="8">
    <source>
        <dbReference type="Proteomes" id="UP000291078"/>
    </source>
</evidence>
<comment type="caution">
    <text evidence="7">The sequence shown here is derived from an EMBL/GenBank/DDBJ whole genome shotgun (WGS) entry which is preliminary data.</text>
</comment>
<dbReference type="InterPro" id="IPR013249">
    <property type="entry name" value="RNA_pol_sigma70_r4_t2"/>
</dbReference>
<dbReference type="Gene3D" id="1.10.10.10">
    <property type="entry name" value="Winged helix-like DNA-binding domain superfamily/Winged helix DNA-binding domain"/>
    <property type="match status" value="1"/>
</dbReference>
<dbReference type="Gene3D" id="1.10.1740.10">
    <property type="match status" value="1"/>
</dbReference>
<keyword evidence="2" id="KW-0805">Transcription regulation</keyword>
<evidence type="ECO:0000256" key="4">
    <source>
        <dbReference type="ARBA" id="ARBA00023163"/>
    </source>
</evidence>
<dbReference type="Pfam" id="PF04542">
    <property type="entry name" value="Sigma70_r2"/>
    <property type="match status" value="1"/>
</dbReference>
<dbReference type="SUPFAM" id="SSF88659">
    <property type="entry name" value="Sigma3 and sigma4 domains of RNA polymerase sigma factors"/>
    <property type="match status" value="1"/>
</dbReference>
<feature type="domain" description="RNA polymerase sigma-70 region 2" evidence="5">
    <location>
        <begin position="15"/>
        <end position="80"/>
    </location>
</feature>
<name>A0A4V2FG47_9BURK</name>
<dbReference type="InterPro" id="IPR036388">
    <property type="entry name" value="WH-like_DNA-bd_sf"/>
</dbReference>
<evidence type="ECO:0000256" key="3">
    <source>
        <dbReference type="ARBA" id="ARBA00023082"/>
    </source>
</evidence>
<dbReference type="OrthoDB" id="8654550at2"/>
<accession>A0A4V2FG47</accession>
<gene>
    <name evidence="7" type="ORF">EV147_3975</name>
</gene>
<dbReference type="InterPro" id="IPR007627">
    <property type="entry name" value="RNA_pol_sigma70_r2"/>
</dbReference>
<dbReference type="PANTHER" id="PTHR43133:SF63">
    <property type="entry name" value="RNA POLYMERASE SIGMA FACTOR FECI-RELATED"/>
    <property type="match status" value="1"/>
</dbReference>
<dbReference type="InterPro" id="IPR013324">
    <property type="entry name" value="RNA_pol_sigma_r3/r4-like"/>
</dbReference>
<evidence type="ECO:0000259" key="5">
    <source>
        <dbReference type="Pfam" id="PF04542"/>
    </source>
</evidence>
<evidence type="ECO:0000256" key="1">
    <source>
        <dbReference type="ARBA" id="ARBA00010641"/>
    </source>
</evidence>
<comment type="similarity">
    <text evidence="1">Belongs to the sigma-70 factor family. ECF subfamily.</text>
</comment>